<protein>
    <submittedName>
        <fullName evidence="1">Uncharacterized protein</fullName>
    </submittedName>
</protein>
<evidence type="ECO:0000313" key="1">
    <source>
        <dbReference type="EMBL" id="GMR55045.1"/>
    </source>
</evidence>
<accession>A0AAN5D3H6</accession>
<dbReference type="EMBL" id="BTRK01000005">
    <property type="protein sequence ID" value="GMR55045.1"/>
    <property type="molecule type" value="Genomic_DNA"/>
</dbReference>
<sequence>DGQFRVEFDKIPSNILEHYRKASIEMEVKGITWQAALCLNFSGIDCNFFCLHEQMALWSVDMDTEFIVVNKNIEKNLTVKELINDGKIVVEIRFWISKMKGIRCIPRIDFTDPNDPRHDVALIFEGEK</sequence>
<reference evidence="2" key="1">
    <citation type="submission" date="2022-10" db="EMBL/GenBank/DDBJ databases">
        <title>Genome assembly of Pristionchus species.</title>
        <authorList>
            <person name="Yoshida K."/>
            <person name="Sommer R.J."/>
        </authorList>
    </citation>
    <scope>NUCLEOTIDE SEQUENCE [LARGE SCALE GENOMIC DNA]</scope>
    <source>
        <strain evidence="2">RS5460</strain>
    </source>
</reference>
<name>A0AAN5D3H6_9BILA</name>
<proteinExistence type="predicted"/>
<dbReference type="AlphaFoldDB" id="A0AAN5D3H6"/>
<comment type="caution">
    <text evidence="1">The sequence shown here is derived from an EMBL/GenBank/DDBJ whole genome shotgun (WGS) entry which is preliminary data.</text>
</comment>
<dbReference type="Proteomes" id="UP001328107">
    <property type="component" value="Unassembled WGS sequence"/>
</dbReference>
<evidence type="ECO:0000313" key="2">
    <source>
        <dbReference type="Proteomes" id="UP001328107"/>
    </source>
</evidence>
<gene>
    <name evidence="1" type="ORF">PMAYCL1PPCAC_25240</name>
</gene>
<feature type="non-terminal residue" evidence="1">
    <location>
        <position position="1"/>
    </location>
</feature>
<organism evidence="1 2">
    <name type="scientific">Pristionchus mayeri</name>
    <dbReference type="NCBI Taxonomy" id="1317129"/>
    <lineage>
        <taxon>Eukaryota</taxon>
        <taxon>Metazoa</taxon>
        <taxon>Ecdysozoa</taxon>
        <taxon>Nematoda</taxon>
        <taxon>Chromadorea</taxon>
        <taxon>Rhabditida</taxon>
        <taxon>Rhabditina</taxon>
        <taxon>Diplogasteromorpha</taxon>
        <taxon>Diplogasteroidea</taxon>
        <taxon>Neodiplogasteridae</taxon>
        <taxon>Pristionchus</taxon>
    </lineage>
</organism>
<keyword evidence="2" id="KW-1185">Reference proteome</keyword>
<feature type="non-terminal residue" evidence="1">
    <location>
        <position position="128"/>
    </location>
</feature>